<reference evidence="1 2" key="1">
    <citation type="submission" date="2017-05" db="EMBL/GenBank/DDBJ databases">
        <title>Complete and WGS of Bordetella genogroups.</title>
        <authorList>
            <person name="Spilker T."/>
            <person name="LiPuma J."/>
        </authorList>
    </citation>
    <scope>NUCLEOTIDE SEQUENCE [LARGE SCALE GENOMIC DNA]</scope>
    <source>
        <strain evidence="1 2">AU17610</strain>
    </source>
</reference>
<dbReference type="InterPro" id="IPR020022">
    <property type="entry name" value="N-acetyl_sugar_amidoTrfase"/>
</dbReference>
<comment type="caution">
    <text evidence="1">The sequence shown here is derived from an EMBL/GenBank/DDBJ whole genome shotgun (WGS) entry which is preliminary data.</text>
</comment>
<dbReference type="NCBIfam" id="TIGR03573">
    <property type="entry name" value="WbuX"/>
    <property type="match status" value="1"/>
</dbReference>
<evidence type="ECO:0000313" key="2">
    <source>
        <dbReference type="Proteomes" id="UP000217005"/>
    </source>
</evidence>
<accession>A0A261RU94</accession>
<dbReference type="EMBL" id="NEVL01000007">
    <property type="protein sequence ID" value="OZI28150.1"/>
    <property type="molecule type" value="Genomic_DNA"/>
</dbReference>
<organism evidence="1 2">
    <name type="scientific">Bordetella genomosp. 1</name>
    <dbReference type="NCBI Taxonomy" id="1395607"/>
    <lineage>
        <taxon>Bacteria</taxon>
        <taxon>Pseudomonadati</taxon>
        <taxon>Pseudomonadota</taxon>
        <taxon>Betaproteobacteria</taxon>
        <taxon>Burkholderiales</taxon>
        <taxon>Alcaligenaceae</taxon>
        <taxon>Bordetella</taxon>
    </lineage>
</organism>
<protein>
    <submittedName>
        <fullName evidence="1">LPS biosynthesis protein</fullName>
    </submittedName>
</protein>
<dbReference type="AlphaFoldDB" id="A0A261RU94"/>
<proteinExistence type="predicted"/>
<dbReference type="SUPFAM" id="SSF52402">
    <property type="entry name" value="Adenine nucleotide alpha hydrolases-like"/>
    <property type="match status" value="1"/>
</dbReference>
<dbReference type="Proteomes" id="UP000217005">
    <property type="component" value="Unassembled WGS sequence"/>
</dbReference>
<name>A0A261RU94_9BORD</name>
<dbReference type="OrthoDB" id="8557965at2"/>
<dbReference type="RefSeq" id="WP_094829103.1">
    <property type="nucleotide sequence ID" value="NZ_NEVL01000007.1"/>
</dbReference>
<gene>
    <name evidence="1" type="ORF">CEG14_24875</name>
</gene>
<sequence>MKYCSRCLQPDTRPNTHFTPEGICPACDYFSRLKNVDWQERYEILQDLLATFPRRPGQQFDCIIGVSGGKDSTRQALWVRDKLGLKPLLACLSYPPQQVTERGVDNISNLIELGFDVVLSAPAPTTWQRLMRESFLRFTNWAKSTELALFSSVPQLAIRYDIPLILWGENPGLQLGDLKTLGRTGYDGNNLRYMNTLSGGAADWMLEAGVQPRDLLPYRYPSPEEFDAHGLQIVYLGWFLGDWSLVNNGMYSAASGLQIREDTVENTGDLLGVTSLDEDWVTLNQMIKYYKFGFGRVTDYVNEEIRLGRVTRDEGIALVEKYDDACAPEYIASFCEYIGMSVDDFWRQVRASVNRTLFDVDDAGRITRRFRVGEGL</sequence>
<evidence type="ECO:0000313" key="1">
    <source>
        <dbReference type="EMBL" id="OZI28150.1"/>
    </source>
</evidence>